<protein>
    <recommendedName>
        <fullName evidence="2">CRIM domain-containing protein</fullName>
    </recommendedName>
</protein>
<evidence type="ECO:0000256" key="1">
    <source>
        <dbReference type="ARBA" id="ARBA00009407"/>
    </source>
</evidence>
<dbReference type="PANTHER" id="PTHR13335">
    <property type="entry name" value="TARGET OF RAPAMYCIN COMPLEX 2 SUBUNIT MAPKAP1"/>
    <property type="match status" value="1"/>
</dbReference>
<organism evidence="3 4">
    <name type="scientific">Allacma fusca</name>
    <dbReference type="NCBI Taxonomy" id="39272"/>
    <lineage>
        <taxon>Eukaryota</taxon>
        <taxon>Metazoa</taxon>
        <taxon>Ecdysozoa</taxon>
        <taxon>Arthropoda</taxon>
        <taxon>Hexapoda</taxon>
        <taxon>Collembola</taxon>
        <taxon>Symphypleona</taxon>
        <taxon>Sminthuridae</taxon>
        <taxon>Allacma</taxon>
    </lineage>
</organism>
<dbReference type="AlphaFoldDB" id="A0A8J2NYY9"/>
<dbReference type="GO" id="GO:0005737">
    <property type="term" value="C:cytoplasm"/>
    <property type="evidence" value="ECO:0007669"/>
    <property type="project" value="TreeGrafter"/>
</dbReference>
<evidence type="ECO:0000313" key="3">
    <source>
        <dbReference type="EMBL" id="CAG7731928.1"/>
    </source>
</evidence>
<dbReference type="GO" id="GO:0005546">
    <property type="term" value="F:phosphatidylinositol-4,5-bisphosphate binding"/>
    <property type="evidence" value="ECO:0007669"/>
    <property type="project" value="TreeGrafter"/>
</dbReference>
<comment type="caution">
    <text evidence="3">The sequence shown here is derived from an EMBL/GenBank/DDBJ whole genome shotgun (WGS) entry which is preliminary data.</text>
</comment>
<dbReference type="PANTHER" id="PTHR13335:SF1">
    <property type="entry name" value="TARGET OF RAPAMYCIN COMPLEX 2 SUBUNIT MAPKAP1"/>
    <property type="match status" value="1"/>
</dbReference>
<name>A0A8J2NYY9_9HEXA</name>
<gene>
    <name evidence="3" type="ORF">AFUS01_LOCUS20481</name>
</gene>
<evidence type="ECO:0000259" key="2">
    <source>
        <dbReference type="Pfam" id="PF16978"/>
    </source>
</evidence>
<dbReference type="EMBL" id="CAJVCH010221423">
    <property type="protein sequence ID" value="CAG7731928.1"/>
    <property type="molecule type" value="Genomic_DNA"/>
</dbReference>
<accession>A0A8J2NYY9</accession>
<reference evidence="3" key="1">
    <citation type="submission" date="2021-06" db="EMBL/GenBank/DDBJ databases">
        <authorList>
            <person name="Hodson N. C."/>
            <person name="Mongue J. A."/>
            <person name="Jaron S. K."/>
        </authorList>
    </citation>
    <scope>NUCLEOTIDE SEQUENCE</scope>
</reference>
<dbReference type="Proteomes" id="UP000708208">
    <property type="component" value="Unassembled WGS sequence"/>
</dbReference>
<dbReference type="GO" id="GO:0031932">
    <property type="term" value="C:TORC2 complex"/>
    <property type="evidence" value="ECO:0007669"/>
    <property type="project" value="InterPro"/>
</dbReference>
<sequence>MQKRFPCIFKKIMVLYDDKKWMCRLIRTAFTLEDDSGFCENILKQRPYLGDNVGVDSDSFSSDDSLDIREGVDAGHRSRSNTAIRLERLEKQRKVHTETLHIRVNPGDTGKNELVFARDGKYAEKKKQQRQRVFSIKKLLDSSPHPSSVPFSTYARYEASCQPTAASKRIAIFLPFLPPKHRSYPVRVVIVASSKISDLIGLTLWMTSQNHPEIELFPPHYYNLLIADEDGEWDTDFPPLDSEELVSKFSFPHLALLRSERAHPDQPQRPKVGLSFLLPNGTTFQIIIEDGELTVGQLISLVLSDSGWGSSSISSKSVSVAYHLEKLGDPNATFTDMNLPLNQCKCKEFCLVRDGAKSVQNVMGFDQIYGKAQTGSAELPSRSDLYPVMVSTGRFNKLKHALCVIWGGDRMDLEMQHKIKTYPLTSITGVKLDAAKMRVVVSINQLSTASVGSHILSNTSHLTFTTSELHIATELYHHLNSILTTKSK</sequence>
<dbReference type="InterPro" id="IPR031567">
    <property type="entry name" value="CRIM_dom"/>
</dbReference>
<comment type="similarity">
    <text evidence="1">Belongs to the SIN1 family.</text>
</comment>
<dbReference type="GO" id="GO:0005886">
    <property type="term" value="C:plasma membrane"/>
    <property type="evidence" value="ECO:0007669"/>
    <property type="project" value="TreeGrafter"/>
</dbReference>
<dbReference type="InterPro" id="IPR008828">
    <property type="entry name" value="Sin1/Avo1"/>
</dbReference>
<keyword evidence="4" id="KW-1185">Reference proteome</keyword>
<proteinExistence type="inferred from homology"/>
<dbReference type="Pfam" id="PF16978">
    <property type="entry name" value="CRIM"/>
    <property type="match status" value="1"/>
</dbReference>
<dbReference type="OrthoDB" id="241990at2759"/>
<dbReference type="GO" id="GO:0038203">
    <property type="term" value="P:TORC2 signaling"/>
    <property type="evidence" value="ECO:0007669"/>
    <property type="project" value="TreeGrafter"/>
</dbReference>
<evidence type="ECO:0000313" key="4">
    <source>
        <dbReference type="Proteomes" id="UP000708208"/>
    </source>
</evidence>
<feature type="domain" description="CRIM" evidence="2">
    <location>
        <begin position="137"/>
        <end position="262"/>
    </location>
</feature>